<dbReference type="Gene3D" id="3.20.20.80">
    <property type="entry name" value="Glycosidases"/>
    <property type="match status" value="1"/>
</dbReference>
<dbReference type="EMBL" id="CP137309">
    <property type="protein sequence ID" value="WQF83340.1"/>
    <property type="molecule type" value="Genomic_DNA"/>
</dbReference>
<evidence type="ECO:0000256" key="4">
    <source>
        <dbReference type="ARBA" id="ARBA00012729"/>
    </source>
</evidence>
<dbReference type="InterPro" id="IPR017853">
    <property type="entry name" value="GH"/>
</dbReference>
<evidence type="ECO:0000256" key="6">
    <source>
        <dbReference type="ARBA" id="ARBA00022801"/>
    </source>
</evidence>
<evidence type="ECO:0000256" key="11">
    <source>
        <dbReference type="RuleBase" id="RU000489"/>
    </source>
</evidence>
<gene>
    <name evidence="14" type="ORF">CDEST_08354</name>
</gene>
<dbReference type="KEGG" id="cdet:87944857"/>
<dbReference type="GO" id="GO:0000272">
    <property type="term" value="P:polysaccharide catabolic process"/>
    <property type="evidence" value="ECO:0007669"/>
    <property type="project" value="UniProtKB-KW"/>
</dbReference>
<dbReference type="Proteomes" id="UP001322277">
    <property type="component" value="Chromosome 5"/>
</dbReference>
<keyword evidence="5" id="KW-0964">Secreted</keyword>
<dbReference type="GO" id="GO:0008843">
    <property type="term" value="F:endochitinase activity"/>
    <property type="evidence" value="ECO:0007669"/>
    <property type="project" value="UniProtKB-EC"/>
</dbReference>
<dbReference type="Gene3D" id="3.10.50.10">
    <property type="match status" value="1"/>
</dbReference>
<evidence type="ECO:0000256" key="10">
    <source>
        <dbReference type="ARBA" id="ARBA00023326"/>
    </source>
</evidence>
<keyword evidence="9 11" id="KW-0326">Glycosidase</keyword>
<evidence type="ECO:0000256" key="5">
    <source>
        <dbReference type="ARBA" id="ARBA00022525"/>
    </source>
</evidence>
<evidence type="ECO:0000256" key="8">
    <source>
        <dbReference type="ARBA" id="ARBA00023277"/>
    </source>
</evidence>
<dbReference type="InterPro" id="IPR011583">
    <property type="entry name" value="Chitinase_II/V-like_cat"/>
</dbReference>
<dbReference type="GO" id="GO:0006032">
    <property type="term" value="P:chitin catabolic process"/>
    <property type="evidence" value="ECO:0007669"/>
    <property type="project" value="UniProtKB-KW"/>
</dbReference>
<keyword evidence="7" id="KW-0146">Chitin degradation</keyword>
<dbReference type="Pfam" id="PF00704">
    <property type="entry name" value="Glyco_hydro_18"/>
    <property type="match status" value="1"/>
</dbReference>
<dbReference type="PANTHER" id="PTHR11177:SF402">
    <property type="entry name" value="CHITINASE"/>
    <property type="match status" value="1"/>
</dbReference>
<keyword evidence="8" id="KW-0119">Carbohydrate metabolism</keyword>
<dbReference type="PROSITE" id="PS51910">
    <property type="entry name" value="GH18_2"/>
    <property type="match status" value="1"/>
</dbReference>
<proteinExistence type="inferred from homology"/>
<evidence type="ECO:0000313" key="14">
    <source>
        <dbReference type="EMBL" id="WQF83340.1"/>
    </source>
</evidence>
<organism evidence="14 15">
    <name type="scientific">Colletotrichum destructivum</name>
    <dbReference type="NCBI Taxonomy" id="34406"/>
    <lineage>
        <taxon>Eukaryota</taxon>
        <taxon>Fungi</taxon>
        <taxon>Dikarya</taxon>
        <taxon>Ascomycota</taxon>
        <taxon>Pezizomycotina</taxon>
        <taxon>Sordariomycetes</taxon>
        <taxon>Hypocreomycetidae</taxon>
        <taxon>Glomerellales</taxon>
        <taxon>Glomerellaceae</taxon>
        <taxon>Colletotrichum</taxon>
        <taxon>Colletotrichum destructivum species complex</taxon>
    </lineage>
</organism>
<dbReference type="InterPro" id="IPR001223">
    <property type="entry name" value="Glyco_hydro18_cat"/>
</dbReference>
<comment type="similarity">
    <text evidence="3">Belongs to the glycosyl hydrolase 18 family. Chitinase class V subfamily.</text>
</comment>
<dbReference type="SUPFAM" id="SSF51445">
    <property type="entry name" value="(Trans)glycosidases"/>
    <property type="match status" value="1"/>
</dbReference>
<feature type="region of interest" description="Disordered" evidence="12">
    <location>
        <begin position="1326"/>
        <end position="1354"/>
    </location>
</feature>
<evidence type="ECO:0000256" key="3">
    <source>
        <dbReference type="ARBA" id="ARBA00008682"/>
    </source>
</evidence>
<dbReference type="GO" id="GO:0005576">
    <property type="term" value="C:extracellular region"/>
    <property type="evidence" value="ECO:0007669"/>
    <property type="project" value="UniProtKB-SubCell"/>
</dbReference>
<comment type="catalytic activity">
    <reaction evidence="1">
        <text>Random endo-hydrolysis of N-acetyl-beta-D-glucosaminide (1-&gt;4)-beta-linkages in chitin and chitodextrins.</text>
        <dbReference type="EC" id="3.2.1.14"/>
    </reaction>
</comment>
<dbReference type="PANTHER" id="PTHR11177">
    <property type="entry name" value="CHITINASE"/>
    <property type="match status" value="1"/>
</dbReference>
<name>A0AAX4IJY9_9PEZI</name>
<evidence type="ECO:0000313" key="15">
    <source>
        <dbReference type="Proteomes" id="UP001322277"/>
    </source>
</evidence>
<evidence type="ECO:0000256" key="7">
    <source>
        <dbReference type="ARBA" id="ARBA00023024"/>
    </source>
</evidence>
<dbReference type="InterPro" id="IPR001579">
    <property type="entry name" value="Glyco_hydro_18_chit_AS"/>
</dbReference>
<evidence type="ECO:0000256" key="12">
    <source>
        <dbReference type="SAM" id="MobiDB-lite"/>
    </source>
</evidence>
<evidence type="ECO:0000259" key="13">
    <source>
        <dbReference type="PROSITE" id="PS51910"/>
    </source>
</evidence>
<evidence type="ECO:0000256" key="2">
    <source>
        <dbReference type="ARBA" id="ARBA00004613"/>
    </source>
</evidence>
<dbReference type="InterPro" id="IPR050314">
    <property type="entry name" value="Glycosyl_Hydrlase_18"/>
</dbReference>
<protein>
    <recommendedName>
        <fullName evidence="4">chitinase</fullName>
        <ecNumber evidence="4">3.2.1.14</ecNumber>
    </recommendedName>
</protein>
<evidence type="ECO:0000256" key="1">
    <source>
        <dbReference type="ARBA" id="ARBA00000822"/>
    </source>
</evidence>
<sequence length="1715" mass="191421">MYNQLFYHVYYDSHALFAQCDINNPCKVGCCSSSGVCGFEEAHCGDGCVSNCNSTSECGKHAVEESFNCPINVCCSRPSCPSATKDPLEFQRRIAYYELFTKGRSCGVKEPEVLPVDPLTHINLAFVNFGDDWKIIDDSPDWVKRVVLRKIDHPSLRVNIAIGGWAFNDPPTSTYFSRMASTYDSRQTFVDSVVEYLRAYGLDGVDIDWEYPGAEDRGGHPDDGLNYVFLLAALRKAFDDEGSGWEISVAIPSSYWYLRGYELERMQRHIDYFNLMSYDIYGMWDEENDWTGPYLKGHADWRKIDQGLDLLWRNGVKPENVVMGFGFYGRSFTMSDTNCIQPDGICQFSTGSSPGSCSDTAGVLTYYEIASRNNSLDTATFYDAENTVKYNVFEGTQWVSYDDAQSFRDKLDRLAERCLSGLMIWAIDQDTANFTAMNELFGDYSHLQLDGSSHESKEKLHDLFSQFTGQDCLVTERCTDGTDGEQGPQQVCPAGYSSVTTAHNPRQRHPNKLSGDCAKGCYRHVCCPKKSMPKSCEWVGAPERNVFGCSGDCGGGTFELNVDTAIDAKGNKQCYSGTRKLCCQSTKLFDDCFWNSCQGPLSLSDSPTCPDDHDVLTYRHDKPDGVGLCREEYGDNGSPLTQPFKSALCCPKGRSFAICNWTNQPRDFTMGNPDYCLPAPCGNDQVQVATGKTPPTSTSHGGRYQNVCNGVSLPPNTDPHFGFCCAPPSTWNVDWPVDPAHLWEEHFNDREKDKALWQYDTHHGHNDEDDAMASPGKIDGSDAYGFMMLNGQKEAIDDNFGSSHTVVRRTAAVPNVKREILTTNHTLIDAVFDHAKETIYVYCNYPAGSHECDSVFEGGAEDTVIRLPPHVGKRPFARIVSMELASDGYQLPTHHVRHRSLDGLHDNPVYKVHIDYNFNMVRQDRGPVQIRVDYTNLLGYWKELTDSKPSRVKRGFGEEEEEFTMRRFRNRVNRAEEHETRLRKRRVKRTDVVENTVPVELVPVRDGDDNASAGIGRVGKRWWGEFVDWLERLTTVRDSAVGDLPLDYADEIKIFEARWGCPGKTFHANLRMDLQVRMSMQATYAYYMSATFIPPTKKPDVFFYFGIEPEAYIGLTMEGNAVAKLTTGRKKIIDTVGYPGLAVKGIASVGPTLDVYGEIQGSINMHGSARAGPELTFGKAQAYWPQDESASKYDKILGLDLEDHHVPTGPHLAPDFEAGVQAEAAVSVIVQPEANVGIKVGGGKWTGGASLVDAQVTAFLKGALTFRAWAIGDIVDSVYEYGYGVYLYYNIGYKAKAQILEWFDWATGERKAYETDQKLIIYEPEPGKIDLSDPSTSSSKRMEPLPDSGYEGSGVLRRQSAENNHTSAASDEYEEQFRAMAAGTGGNANQNPGTPQFTNPIQCPAGNQPVFRVPELRFNCGAFPPIQIQDTNGQYETMTALCEGYKGTSTSWPLHLTHHANNPASHPQWDFLKRCNDAKRRQQCPNLASNLESCPYETQRLHLAVGHTDSDSMKLECDEFPWASSEEGGNYLPASERSQVCIPSVQNGLGGNCIAMLNFLETNVGKLEPGIAKVADRKSQWLYWGGKAGNDMDFWWTDKDLNGVKQRWTVYSDAQPIPAGYNPLNWLGQPTGKSWVFKRNYTFSLRDSGAQGTDWRGATGKRFVRPNQAFKNPNDYSSIVCGVNTFGQADYFRGPTDGNTNFNALCFTNKRQTGT</sequence>
<dbReference type="RefSeq" id="XP_062780564.1">
    <property type="nucleotide sequence ID" value="XM_062924513.1"/>
</dbReference>
<dbReference type="SUPFAM" id="SSF54556">
    <property type="entry name" value="Chitinase insertion domain"/>
    <property type="match status" value="1"/>
</dbReference>
<keyword evidence="15" id="KW-1185">Reference proteome</keyword>
<dbReference type="SMART" id="SM00636">
    <property type="entry name" value="Glyco_18"/>
    <property type="match status" value="1"/>
</dbReference>
<evidence type="ECO:0000256" key="9">
    <source>
        <dbReference type="ARBA" id="ARBA00023295"/>
    </source>
</evidence>
<keyword evidence="10" id="KW-0624">Polysaccharide degradation</keyword>
<dbReference type="InterPro" id="IPR029070">
    <property type="entry name" value="Chitinase_insertion_sf"/>
</dbReference>
<dbReference type="GeneID" id="87944857"/>
<dbReference type="GO" id="GO:0008061">
    <property type="term" value="F:chitin binding"/>
    <property type="evidence" value="ECO:0007669"/>
    <property type="project" value="InterPro"/>
</dbReference>
<keyword evidence="6 11" id="KW-0378">Hydrolase</keyword>
<feature type="domain" description="GH18" evidence="13">
    <location>
        <begin position="91"/>
        <end position="444"/>
    </location>
</feature>
<dbReference type="EC" id="3.2.1.14" evidence="4"/>
<reference evidence="15" key="1">
    <citation type="journal article" date="2023" name="bioRxiv">
        <title>Complete genome of the Medicago anthracnose fungus, Colletotrichum destructivum, reveals a mini-chromosome-like region within a core chromosome.</title>
        <authorList>
            <person name="Lapalu N."/>
            <person name="Simon A."/>
            <person name="Lu A."/>
            <person name="Plaumann P.-L."/>
            <person name="Amselem J."/>
            <person name="Pigne S."/>
            <person name="Auger A."/>
            <person name="Koch C."/>
            <person name="Dallery J.-F."/>
            <person name="O'Connell R.J."/>
        </authorList>
    </citation>
    <scope>NUCLEOTIDE SEQUENCE [LARGE SCALE GENOMIC DNA]</scope>
    <source>
        <strain evidence="15">CBS 520.97</strain>
    </source>
</reference>
<comment type="subcellular location">
    <subcellularLocation>
        <location evidence="2">Secreted</location>
    </subcellularLocation>
</comment>
<accession>A0AAX4IJY9</accession>
<dbReference type="PROSITE" id="PS01095">
    <property type="entry name" value="GH18_1"/>
    <property type="match status" value="1"/>
</dbReference>